<dbReference type="Gene3D" id="3.30.1360.100">
    <property type="entry name" value="General secretion pathway protein M, EpsM"/>
    <property type="match status" value="1"/>
</dbReference>
<dbReference type="NCBIfam" id="TIGR01709">
    <property type="entry name" value="typeII_sec_gspL"/>
    <property type="match status" value="1"/>
</dbReference>
<keyword evidence="6" id="KW-0812">Transmembrane</keyword>
<accession>A0A2W5KL32</accession>
<dbReference type="GO" id="GO:0015627">
    <property type="term" value="C:type II protein secretion system complex"/>
    <property type="evidence" value="ECO:0007669"/>
    <property type="project" value="InterPro"/>
</dbReference>
<gene>
    <name evidence="13" type="ORF">DI564_08205</name>
</gene>
<evidence type="ECO:0000256" key="6">
    <source>
        <dbReference type="ARBA" id="ARBA00022692"/>
    </source>
</evidence>
<dbReference type="Gene3D" id="3.30.420.380">
    <property type="match status" value="1"/>
</dbReference>
<evidence type="ECO:0000256" key="5">
    <source>
        <dbReference type="ARBA" id="ARBA00022519"/>
    </source>
</evidence>
<dbReference type="InterPro" id="IPR043129">
    <property type="entry name" value="ATPase_NBD"/>
</dbReference>
<evidence type="ECO:0000256" key="8">
    <source>
        <dbReference type="ARBA" id="ARBA00022989"/>
    </source>
</evidence>
<comment type="similarity">
    <text evidence="2">Belongs to the GSP L family.</text>
</comment>
<dbReference type="InterPro" id="IPR007812">
    <property type="entry name" value="T2SS_protein-GspL"/>
</dbReference>
<comment type="subcellular location">
    <subcellularLocation>
        <location evidence="1">Cell inner membrane</location>
        <topology evidence="1">Single-pass membrane protein</topology>
    </subcellularLocation>
</comment>
<proteinExistence type="inferred from homology"/>
<evidence type="ECO:0000313" key="14">
    <source>
        <dbReference type="Proteomes" id="UP000249046"/>
    </source>
</evidence>
<dbReference type="InterPro" id="IPR024230">
    <property type="entry name" value="GspL_cyto_dom"/>
</dbReference>
<evidence type="ECO:0000256" key="3">
    <source>
        <dbReference type="ARBA" id="ARBA00022448"/>
    </source>
</evidence>
<keyword evidence="5" id="KW-0997">Cell inner membrane</keyword>
<feature type="domain" description="GspL periplasmic" evidence="12">
    <location>
        <begin position="397"/>
        <end position="524"/>
    </location>
</feature>
<dbReference type="Pfam" id="PF05134">
    <property type="entry name" value="T2SSL"/>
    <property type="match status" value="1"/>
</dbReference>
<evidence type="ECO:0000256" key="10">
    <source>
        <dbReference type="SAM" id="MobiDB-lite"/>
    </source>
</evidence>
<reference evidence="13 14" key="1">
    <citation type="submission" date="2017-08" db="EMBL/GenBank/DDBJ databases">
        <title>Infants hospitalized years apart are colonized by the same room-sourced microbial strains.</title>
        <authorList>
            <person name="Brooks B."/>
            <person name="Olm M.R."/>
            <person name="Firek B.A."/>
            <person name="Baker R."/>
            <person name="Thomas B.C."/>
            <person name="Morowitz M.J."/>
            <person name="Banfield J.F."/>
        </authorList>
    </citation>
    <scope>NUCLEOTIDE SEQUENCE [LARGE SCALE GENOMIC DNA]</scope>
    <source>
        <strain evidence="13">S2_005_003_R2_42</strain>
    </source>
</reference>
<keyword evidence="9" id="KW-0472">Membrane</keyword>
<feature type="region of interest" description="Disordered" evidence="10">
    <location>
        <begin position="55"/>
        <end position="77"/>
    </location>
</feature>
<evidence type="ECO:0000259" key="11">
    <source>
        <dbReference type="Pfam" id="PF05134"/>
    </source>
</evidence>
<dbReference type="GO" id="GO:0015628">
    <property type="term" value="P:protein secretion by the type II secretion system"/>
    <property type="evidence" value="ECO:0007669"/>
    <property type="project" value="InterPro"/>
</dbReference>
<feature type="compositionally biased region" description="Low complexity" evidence="10">
    <location>
        <begin position="68"/>
        <end position="77"/>
    </location>
</feature>
<organism evidence="13 14">
    <name type="scientific">Rhodanobacter denitrificans</name>
    <dbReference type="NCBI Taxonomy" id="666685"/>
    <lineage>
        <taxon>Bacteria</taxon>
        <taxon>Pseudomonadati</taxon>
        <taxon>Pseudomonadota</taxon>
        <taxon>Gammaproteobacteria</taxon>
        <taxon>Lysobacterales</taxon>
        <taxon>Rhodanobacteraceae</taxon>
        <taxon>Rhodanobacter</taxon>
    </lineage>
</organism>
<dbReference type="Proteomes" id="UP000249046">
    <property type="component" value="Unassembled WGS sequence"/>
</dbReference>
<dbReference type="CDD" id="cd24017">
    <property type="entry name" value="ASKHA_T2SSL_N"/>
    <property type="match status" value="1"/>
</dbReference>
<protein>
    <recommendedName>
        <fullName evidence="15">GspL periplasmic domain-containing protein</fullName>
    </recommendedName>
</protein>
<dbReference type="Pfam" id="PF12693">
    <property type="entry name" value="GspL_C"/>
    <property type="match status" value="1"/>
</dbReference>
<feature type="region of interest" description="Disordered" evidence="10">
    <location>
        <begin position="1"/>
        <end position="20"/>
    </location>
</feature>
<evidence type="ECO:0000256" key="2">
    <source>
        <dbReference type="ARBA" id="ARBA00005318"/>
    </source>
</evidence>
<keyword evidence="8" id="KW-1133">Transmembrane helix</keyword>
<evidence type="ECO:0000259" key="12">
    <source>
        <dbReference type="Pfam" id="PF12693"/>
    </source>
</evidence>
<feature type="domain" description="GspL cytoplasmic actin-ATPase-like" evidence="11">
    <location>
        <begin position="203"/>
        <end position="388"/>
    </location>
</feature>
<dbReference type="InterPro" id="IPR025691">
    <property type="entry name" value="GspL_pp_dom"/>
</dbReference>
<keyword evidence="7" id="KW-0653">Protein transport</keyword>
<evidence type="ECO:0008006" key="15">
    <source>
        <dbReference type="Google" id="ProtNLM"/>
    </source>
</evidence>
<evidence type="ECO:0000256" key="9">
    <source>
        <dbReference type="ARBA" id="ARBA00023136"/>
    </source>
</evidence>
<comment type="caution">
    <text evidence="13">The sequence shown here is derived from an EMBL/GenBank/DDBJ whole genome shotgun (WGS) entry which is preliminary data.</text>
</comment>
<dbReference type="GO" id="GO:0005886">
    <property type="term" value="C:plasma membrane"/>
    <property type="evidence" value="ECO:0007669"/>
    <property type="project" value="UniProtKB-SubCell"/>
</dbReference>
<evidence type="ECO:0000313" key="13">
    <source>
        <dbReference type="EMBL" id="PZQ16594.1"/>
    </source>
</evidence>
<keyword evidence="3" id="KW-0813">Transport</keyword>
<sequence>MQLPSEPVQPAAMPDCGTNTPRYALATESRLVGSIQTRTSVPAVALAAAVSPAVASGSQRGAAPSPPSGGRSARAVAEAASAQALSATVSARAGPTRCGGACRPARWSWRFERVIGERGSGEARQCAGRFVKQSLPKPQYRVRTASCVIMSADSVGPGAPAAPPTDRSPMASADNDRLLLRLDSEGHLSWLGGAGRTLPGVPPRQRIEQARRIVVLVPSEDVLLTGATLSARSQAQLLRALPFAVEDQLLAPVEDMHVVPVSAPGLEGDRRAVLVVARTRLREWLDRLGADGIRPDVLIPETLALAPATALIEADRALVRVAPDAAWACPAGDLAEWLRQTGVAAAELTIHDLRAAPNESAAGARDGLGLLAASLPAAGNLLEGAFAPAHRHAAGGRLWRLAAALAALVVLLGLAERGLGVLQLSRESAALQAAIDQRLRAAVPELDGAALAGVEASQLLQRRLESLRGGNDEGLLGLLGRIAPVLTSGTRIQTRGIEYRNGALELGLRAPDVQTLDALRERLAMLPGLRAEITGTSPVDAAQGGAGVDARIRVSGAGA</sequence>
<dbReference type="AlphaFoldDB" id="A0A2W5KL32"/>
<evidence type="ECO:0000256" key="7">
    <source>
        <dbReference type="ARBA" id="ARBA00022927"/>
    </source>
</evidence>
<dbReference type="GO" id="GO:0009276">
    <property type="term" value="C:Gram-negative-bacterium-type cell wall"/>
    <property type="evidence" value="ECO:0007669"/>
    <property type="project" value="InterPro"/>
</dbReference>
<dbReference type="EMBL" id="QFPO01000005">
    <property type="protein sequence ID" value="PZQ16594.1"/>
    <property type="molecule type" value="Genomic_DNA"/>
</dbReference>
<name>A0A2W5KL32_9GAMM</name>
<keyword evidence="4" id="KW-1003">Cell membrane</keyword>
<dbReference type="SUPFAM" id="SSF53067">
    <property type="entry name" value="Actin-like ATPase domain"/>
    <property type="match status" value="1"/>
</dbReference>
<evidence type="ECO:0000256" key="1">
    <source>
        <dbReference type="ARBA" id="ARBA00004377"/>
    </source>
</evidence>
<evidence type="ECO:0000256" key="4">
    <source>
        <dbReference type="ARBA" id="ARBA00022475"/>
    </source>
</evidence>